<dbReference type="PANTHER" id="PTHR13887:SF54">
    <property type="entry name" value="DSBA FAMILY PROTEIN"/>
    <property type="match status" value="1"/>
</dbReference>
<organism evidence="1">
    <name type="scientific">Vibrio sp. HB236076</name>
    <dbReference type="NCBI Taxonomy" id="3232307"/>
    <lineage>
        <taxon>Bacteria</taxon>
        <taxon>Pseudomonadati</taxon>
        <taxon>Pseudomonadota</taxon>
        <taxon>Gammaproteobacteria</taxon>
        <taxon>Vibrionales</taxon>
        <taxon>Vibrionaceae</taxon>
        <taxon>Vibrio</taxon>
    </lineage>
</organism>
<name>A0AB39HFV5_9VIBR</name>
<dbReference type="KEGG" id="vih:AB0763_13435"/>
<accession>A0AB39HFV5</accession>
<dbReference type="AlphaFoldDB" id="A0AB39HFV5"/>
<gene>
    <name evidence="1" type="ORF">AB0763_13435</name>
</gene>
<dbReference type="InterPro" id="IPR036249">
    <property type="entry name" value="Thioredoxin-like_sf"/>
</dbReference>
<dbReference type="EMBL" id="CP162602">
    <property type="protein sequence ID" value="XDK26787.1"/>
    <property type="molecule type" value="Genomic_DNA"/>
</dbReference>
<reference evidence="1" key="1">
    <citation type="submission" date="2024-07" db="EMBL/GenBank/DDBJ databases">
        <title>Genome Analysis of a Potential Novel Vibrio Species Secreting pH- and Thermo-stable Alginate Lyase and its Application in Producing Alginate Oligosaccharides.</title>
        <authorList>
            <person name="Huang H."/>
            <person name="Bao K."/>
        </authorList>
    </citation>
    <scope>NUCLEOTIDE SEQUENCE</scope>
    <source>
        <strain evidence="1">HB236076</strain>
        <plasmid evidence="1">p-HB236076</plasmid>
    </source>
</reference>
<dbReference type="RefSeq" id="WP_306099702.1">
    <property type="nucleotide sequence ID" value="NZ_CP162602.1"/>
</dbReference>
<sequence>MSTHSSSAILYYVYDPMCSWCWGYAPTWQKIKANLSDQIEVCYVLGGLAPDSDVAMPLAMQQQIASYWRKIEAYLGTPFNHDFWSNNTPRRSTYPSCRAALAARWQGREVEMVKAIQEAYYLHAKNPSDDDVLLTLAQEIGLDMDTFRTDYASEALNIEFEQELDFARRIGASGFPSLILRIGDQCQAVGVDYQNPQASVQTIESYLAAQ</sequence>
<protein>
    <submittedName>
        <fullName evidence="1">DsbA family protein</fullName>
    </submittedName>
</protein>
<dbReference type="CDD" id="cd03025">
    <property type="entry name" value="DsbA_FrnE_like"/>
    <property type="match status" value="1"/>
</dbReference>
<proteinExistence type="predicted"/>
<dbReference type="SUPFAM" id="SSF52833">
    <property type="entry name" value="Thioredoxin-like"/>
    <property type="match status" value="1"/>
</dbReference>
<geneLocation type="plasmid" evidence="1">
    <name>p-HB236076</name>
</geneLocation>
<evidence type="ECO:0000313" key="1">
    <source>
        <dbReference type="EMBL" id="XDK26787.1"/>
    </source>
</evidence>
<keyword evidence="1" id="KW-0614">Plasmid</keyword>
<dbReference type="PANTHER" id="PTHR13887">
    <property type="entry name" value="GLUTATHIONE S-TRANSFERASE KAPPA"/>
    <property type="match status" value="1"/>
</dbReference>
<dbReference type="Pfam" id="PF13743">
    <property type="entry name" value="Thioredoxin_5"/>
    <property type="match status" value="1"/>
</dbReference>
<dbReference type="Gene3D" id="3.40.30.10">
    <property type="entry name" value="Glutaredoxin"/>
    <property type="match status" value="1"/>
</dbReference>